<proteinExistence type="predicted"/>
<dbReference type="InterPro" id="IPR002816">
    <property type="entry name" value="TraB/PrgY/GumN_fam"/>
</dbReference>
<feature type="chain" id="PRO_5020815308" evidence="1">
    <location>
        <begin position="36"/>
        <end position="349"/>
    </location>
</feature>
<organism evidence="2 3">
    <name type="scientific">Hansschlegelia zhihuaiae</name>
    <dbReference type="NCBI Taxonomy" id="405005"/>
    <lineage>
        <taxon>Bacteria</taxon>
        <taxon>Pseudomonadati</taxon>
        <taxon>Pseudomonadota</taxon>
        <taxon>Alphaproteobacteria</taxon>
        <taxon>Hyphomicrobiales</taxon>
        <taxon>Methylopilaceae</taxon>
        <taxon>Hansschlegelia</taxon>
    </lineage>
</organism>
<evidence type="ECO:0000313" key="2">
    <source>
        <dbReference type="EMBL" id="RXF73368.1"/>
    </source>
</evidence>
<keyword evidence="3" id="KW-1185">Reference proteome</keyword>
<keyword evidence="1" id="KW-0732">Signal</keyword>
<sequence>MSGSDSSVERCVVIRLRPAWAALVALLAIASPAAAVPADSAPPCRGEDLVAKAEAEEPQAFAAFEETARKVPNAEGLLWRITARGAKPSYLFGTMHATEDDLVALSEPLRAALGEAGTVAVELADAQGAAAQRDMIAFVTKNGVDFSGKGLEGLSDEQVASVKRRLGEAGLPQSIAPMLKPWFLALTLQVSGCQLKQMSAGRPTVDEAIEKAGRAAGATIVGLETVAEQLEAVSRISEETARRMVRDAVADDKSSDDLQATTLALYRARKVGWFLAMDRETFGDALDVSAYADFMEGVVDRRNRLMLERSEALIDKGGVLIAVGALHLPGEKGLVELLRKAGYTVEKVW</sequence>
<dbReference type="CDD" id="cd14789">
    <property type="entry name" value="Tiki"/>
    <property type="match status" value="1"/>
</dbReference>
<dbReference type="PANTHER" id="PTHR40590">
    <property type="entry name" value="CYTOPLASMIC PROTEIN-RELATED"/>
    <property type="match status" value="1"/>
</dbReference>
<dbReference type="OrthoDB" id="9806326at2"/>
<evidence type="ECO:0000256" key="1">
    <source>
        <dbReference type="SAM" id="SignalP"/>
    </source>
</evidence>
<dbReference type="Proteomes" id="UP000289708">
    <property type="component" value="Unassembled WGS sequence"/>
</dbReference>
<dbReference type="Pfam" id="PF01963">
    <property type="entry name" value="TraB_PrgY_gumN"/>
    <property type="match status" value="1"/>
</dbReference>
<dbReference type="PANTHER" id="PTHR40590:SF1">
    <property type="entry name" value="CYTOPLASMIC PROTEIN"/>
    <property type="match status" value="1"/>
</dbReference>
<dbReference type="InterPro" id="IPR047111">
    <property type="entry name" value="YbaP-like"/>
</dbReference>
<reference evidence="2 3" key="1">
    <citation type="submission" date="2018-12" db="EMBL/GenBank/DDBJ databases">
        <title>bacterium Hansschlegelia zhihuaiae S113.</title>
        <authorList>
            <person name="He J."/>
        </authorList>
    </citation>
    <scope>NUCLEOTIDE SEQUENCE [LARGE SCALE GENOMIC DNA]</scope>
    <source>
        <strain evidence="2 3">S 113</strain>
    </source>
</reference>
<dbReference type="AlphaFoldDB" id="A0A4Q0MIM1"/>
<protein>
    <submittedName>
        <fullName evidence="2">TraB/GumN family protein</fullName>
    </submittedName>
</protein>
<name>A0A4Q0MIM1_9HYPH</name>
<gene>
    <name evidence="2" type="ORF">EK403_11125</name>
</gene>
<comment type="caution">
    <text evidence="2">The sequence shown here is derived from an EMBL/GenBank/DDBJ whole genome shotgun (WGS) entry which is preliminary data.</text>
</comment>
<feature type="signal peptide" evidence="1">
    <location>
        <begin position="1"/>
        <end position="35"/>
    </location>
</feature>
<dbReference type="EMBL" id="RYFI01000009">
    <property type="protein sequence ID" value="RXF73368.1"/>
    <property type="molecule type" value="Genomic_DNA"/>
</dbReference>
<accession>A0A4Q0MIM1</accession>
<evidence type="ECO:0000313" key="3">
    <source>
        <dbReference type="Proteomes" id="UP000289708"/>
    </source>
</evidence>